<dbReference type="EMBL" id="AOBV01000002">
    <property type="protein sequence ID" value="ELV08893.1"/>
    <property type="molecule type" value="Genomic_DNA"/>
</dbReference>
<dbReference type="CDD" id="cd07209">
    <property type="entry name" value="Pat_hypo_Ecoli_Z1214_like"/>
    <property type="match status" value="1"/>
</dbReference>
<accession>L8XXY1</accession>
<evidence type="ECO:0000256" key="4">
    <source>
        <dbReference type="PROSITE-ProRule" id="PRU01161"/>
    </source>
</evidence>
<dbReference type="Proteomes" id="UP000011617">
    <property type="component" value="Unassembled WGS sequence"/>
</dbReference>
<dbReference type="HOGENOM" id="CLU_034454_0_0_6"/>
<feature type="domain" description="PNPLA" evidence="5">
    <location>
        <begin position="6"/>
        <end position="236"/>
    </location>
</feature>
<feature type="short sequence motif" description="GXGXXG" evidence="4">
    <location>
        <begin position="10"/>
        <end position="15"/>
    </location>
</feature>
<keyword evidence="2 4" id="KW-0442">Lipid degradation</keyword>
<dbReference type="Gene3D" id="3.40.1090.10">
    <property type="entry name" value="Cytosolic phospholipase A2 catalytic domain"/>
    <property type="match status" value="2"/>
</dbReference>
<keyword evidence="7" id="KW-1185">Reference proteome</keyword>
<dbReference type="InterPro" id="IPR016035">
    <property type="entry name" value="Acyl_Trfase/lysoPLipase"/>
</dbReference>
<feature type="active site" description="Nucleophile" evidence="4">
    <location>
        <position position="39"/>
    </location>
</feature>
<dbReference type="GO" id="GO:0016787">
    <property type="term" value="F:hydrolase activity"/>
    <property type="evidence" value="ECO:0007669"/>
    <property type="project" value="UniProtKB-UniRule"/>
</dbReference>
<dbReference type="SUPFAM" id="SSF52151">
    <property type="entry name" value="FabD/lysophospholipase-like"/>
    <property type="match status" value="1"/>
</dbReference>
<keyword evidence="3 4" id="KW-0443">Lipid metabolism</keyword>
<dbReference type="OrthoDB" id="9798773at2"/>
<dbReference type="PANTHER" id="PTHR14226:SF57">
    <property type="entry name" value="BLR7027 PROTEIN"/>
    <property type="match status" value="1"/>
</dbReference>
<feature type="active site" description="Proton acceptor" evidence="4">
    <location>
        <position position="217"/>
    </location>
</feature>
<dbReference type="RefSeq" id="WP_008314844.1">
    <property type="nucleotide sequence ID" value="NZ_KB372778.1"/>
</dbReference>
<reference evidence="6 7" key="1">
    <citation type="journal article" date="2013" name="Genome Announc.">
        <title>Complete Genome Sequence of Wohlfahrtiimonas chitiniclastica Strain SH04, Isolated from Chrysomya megacephala Collected from Pudong International Airport in China.</title>
        <authorList>
            <person name="Cao X.M."/>
            <person name="Chen T."/>
            <person name="Xu L.Z."/>
            <person name="Yao L.S."/>
            <person name="Qi J."/>
            <person name="Zhang X.L."/>
            <person name="Yan Q.L."/>
            <person name="Deng Y.H."/>
            <person name="Guo T.Y."/>
            <person name="Wang J."/>
            <person name="Hu K.X."/>
            <person name="Xu B.L."/>
        </authorList>
    </citation>
    <scope>NUCLEOTIDE SEQUENCE [LARGE SCALE GENOMIC DNA]</scope>
    <source>
        <strain evidence="6 7">SH04</strain>
    </source>
</reference>
<evidence type="ECO:0000313" key="7">
    <source>
        <dbReference type="Proteomes" id="UP000011617"/>
    </source>
</evidence>
<dbReference type="InterPro" id="IPR002641">
    <property type="entry name" value="PNPLA_dom"/>
</dbReference>
<proteinExistence type="predicted"/>
<dbReference type="AlphaFoldDB" id="L8XXY1"/>
<dbReference type="GO" id="GO:0016042">
    <property type="term" value="P:lipid catabolic process"/>
    <property type="evidence" value="ECO:0007669"/>
    <property type="project" value="UniProtKB-UniRule"/>
</dbReference>
<evidence type="ECO:0000256" key="1">
    <source>
        <dbReference type="ARBA" id="ARBA00022801"/>
    </source>
</evidence>
<comment type="caution">
    <text evidence="6">The sequence shown here is derived from an EMBL/GenBank/DDBJ whole genome shotgun (WGS) entry which is preliminary data.</text>
</comment>
<dbReference type="PATRIC" id="fig|1261130.3.peg.488"/>
<feature type="short sequence motif" description="DGA/G" evidence="4">
    <location>
        <begin position="217"/>
        <end position="219"/>
    </location>
</feature>
<evidence type="ECO:0000259" key="5">
    <source>
        <dbReference type="PROSITE" id="PS51635"/>
    </source>
</evidence>
<evidence type="ECO:0000256" key="2">
    <source>
        <dbReference type="ARBA" id="ARBA00022963"/>
    </source>
</evidence>
<dbReference type="Pfam" id="PF01734">
    <property type="entry name" value="Patatin"/>
    <property type="match status" value="1"/>
</dbReference>
<feature type="short sequence motif" description="GXSXG" evidence="4">
    <location>
        <begin position="37"/>
        <end position="41"/>
    </location>
</feature>
<organism evidence="6 7">
    <name type="scientific">Wohlfahrtiimonas chitiniclastica SH04</name>
    <dbReference type="NCBI Taxonomy" id="1261130"/>
    <lineage>
        <taxon>Bacteria</taxon>
        <taxon>Pseudomonadati</taxon>
        <taxon>Pseudomonadota</taxon>
        <taxon>Gammaproteobacteria</taxon>
        <taxon>Cardiobacteriales</taxon>
        <taxon>Ignatzschineriaceae</taxon>
        <taxon>Wohlfahrtiimonas</taxon>
    </lineage>
</organism>
<keyword evidence="1 4" id="KW-0378">Hydrolase</keyword>
<gene>
    <name evidence="6" type="ORF">F387_00286</name>
</gene>
<dbReference type="PANTHER" id="PTHR14226">
    <property type="entry name" value="NEUROPATHY TARGET ESTERASE/SWISS CHEESE D.MELANOGASTER"/>
    <property type="match status" value="1"/>
</dbReference>
<name>L8XXY1_9GAMM</name>
<sequence length="341" mass="36987">MDSYGLVLSGGGAKGAYQVGVLKALAELDINIEAISGASIGALNGSVIACADNTIDAAHKLQEIWNTLGDLKLFQLGENLPASIQRLIPQIMFGLAAGLQLHPTARILSGLASQLIDSSPALFENGPLEQIVSKNLDFIKLKTGLPLYVSVFENDNYLSSTLDVIKAEVFGYENQLSTFEHIQSLPIEKQKEYILASAALPLIFEAQKSTNGQRLTDGGQGGWISAQGNTPIQPLIDTGCKKIIVTHLSKGSLWNRHDFDAEIYEIRPTIDFGALGVVKFDQAYIDQLIQAGYEDTTQQLGKIFSVLNSCQMLKDAPKTKDSDYDSLKTGADQLLKRLEQS</sequence>
<evidence type="ECO:0000313" key="6">
    <source>
        <dbReference type="EMBL" id="ELV08893.1"/>
    </source>
</evidence>
<evidence type="ECO:0000256" key="3">
    <source>
        <dbReference type="ARBA" id="ARBA00023098"/>
    </source>
</evidence>
<protein>
    <recommendedName>
        <fullName evidence="5">PNPLA domain-containing protein</fullName>
    </recommendedName>
</protein>
<dbReference type="InterPro" id="IPR050301">
    <property type="entry name" value="NTE"/>
</dbReference>
<dbReference type="PROSITE" id="PS51635">
    <property type="entry name" value="PNPLA"/>
    <property type="match status" value="1"/>
</dbReference>